<keyword evidence="2" id="KW-1185">Reference proteome</keyword>
<protein>
    <submittedName>
        <fullName evidence="1">Uncharacterized protein</fullName>
    </submittedName>
</protein>
<evidence type="ECO:0000313" key="2">
    <source>
        <dbReference type="Proteomes" id="UP001066276"/>
    </source>
</evidence>
<gene>
    <name evidence="1" type="ORF">NDU88_006516</name>
</gene>
<dbReference type="EMBL" id="JANPWB010000007">
    <property type="protein sequence ID" value="KAJ1174696.1"/>
    <property type="molecule type" value="Genomic_DNA"/>
</dbReference>
<dbReference type="AlphaFoldDB" id="A0AAV7TEH3"/>
<name>A0AAV7TEH3_PLEWA</name>
<accession>A0AAV7TEH3</accession>
<reference evidence="1" key="1">
    <citation type="journal article" date="2022" name="bioRxiv">
        <title>Sequencing and chromosome-scale assembly of the giantPleurodeles waltlgenome.</title>
        <authorList>
            <person name="Brown T."/>
            <person name="Elewa A."/>
            <person name="Iarovenko S."/>
            <person name="Subramanian E."/>
            <person name="Araus A.J."/>
            <person name="Petzold A."/>
            <person name="Susuki M."/>
            <person name="Suzuki K.-i.T."/>
            <person name="Hayashi T."/>
            <person name="Toyoda A."/>
            <person name="Oliveira C."/>
            <person name="Osipova E."/>
            <person name="Leigh N.D."/>
            <person name="Simon A."/>
            <person name="Yun M.H."/>
        </authorList>
    </citation>
    <scope>NUCLEOTIDE SEQUENCE</scope>
    <source>
        <strain evidence="1">20211129_DDA</strain>
        <tissue evidence="1">Liver</tissue>
    </source>
</reference>
<sequence length="121" mass="13637">MLAPASGAPNGRRREWGCLRGPRRWPSGPPHSGRLIPLADWNWIRQWGVQELRRCPPHLWPRQCGQWNVWCLVIPGAQPVLGIIRPNLRTLAFLPDSGWDLAPVGDLVPPALRSGEQSTMR</sequence>
<organism evidence="1 2">
    <name type="scientific">Pleurodeles waltl</name>
    <name type="common">Iberian ribbed newt</name>
    <dbReference type="NCBI Taxonomy" id="8319"/>
    <lineage>
        <taxon>Eukaryota</taxon>
        <taxon>Metazoa</taxon>
        <taxon>Chordata</taxon>
        <taxon>Craniata</taxon>
        <taxon>Vertebrata</taxon>
        <taxon>Euteleostomi</taxon>
        <taxon>Amphibia</taxon>
        <taxon>Batrachia</taxon>
        <taxon>Caudata</taxon>
        <taxon>Salamandroidea</taxon>
        <taxon>Salamandridae</taxon>
        <taxon>Pleurodelinae</taxon>
        <taxon>Pleurodeles</taxon>
    </lineage>
</organism>
<comment type="caution">
    <text evidence="1">The sequence shown here is derived from an EMBL/GenBank/DDBJ whole genome shotgun (WGS) entry which is preliminary data.</text>
</comment>
<evidence type="ECO:0000313" key="1">
    <source>
        <dbReference type="EMBL" id="KAJ1174696.1"/>
    </source>
</evidence>
<dbReference type="Proteomes" id="UP001066276">
    <property type="component" value="Chromosome 4_1"/>
</dbReference>
<proteinExistence type="predicted"/>